<reference evidence="1" key="1">
    <citation type="journal article" date="2019" name="bioRxiv">
        <title>The Genome of the Zebra Mussel, Dreissena polymorpha: A Resource for Invasive Species Research.</title>
        <authorList>
            <person name="McCartney M.A."/>
            <person name="Auch B."/>
            <person name="Kono T."/>
            <person name="Mallez S."/>
            <person name="Zhang Y."/>
            <person name="Obille A."/>
            <person name="Becker A."/>
            <person name="Abrahante J.E."/>
            <person name="Garbe J."/>
            <person name="Badalamenti J.P."/>
            <person name="Herman A."/>
            <person name="Mangelson H."/>
            <person name="Liachko I."/>
            <person name="Sullivan S."/>
            <person name="Sone E.D."/>
            <person name="Koren S."/>
            <person name="Silverstein K.A.T."/>
            <person name="Beckman K.B."/>
            <person name="Gohl D.M."/>
        </authorList>
    </citation>
    <scope>NUCLEOTIDE SEQUENCE</scope>
    <source>
        <strain evidence="1">Duluth1</strain>
        <tissue evidence="1">Whole animal</tissue>
    </source>
</reference>
<reference evidence="1" key="2">
    <citation type="submission" date="2020-11" db="EMBL/GenBank/DDBJ databases">
        <authorList>
            <person name="McCartney M.A."/>
            <person name="Auch B."/>
            <person name="Kono T."/>
            <person name="Mallez S."/>
            <person name="Becker A."/>
            <person name="Gohl D.M."/>
            <person name="Silverstein K.A.T."/>
            <person name="Koren S."/>
            <person name="Bechman K.B."/>
            <person name="Herman A."/>
            <person name="Abrahante J.E."/>
            <person name="Garbe J."/>
        </authorList>
    </citation>
    <scope>NUCLEOTIDE SEQUENCE</scope>
    <source>
        <strain evidence="1">Duluth1</strain>
        <tissue evidence="1">Whole animal</tissue>
    </source>
</reference>
<dbReference type="AlphaFoldDB" id="A0A9D4FU27"/>
<proteinExistence type="predicted"/>
<accession>A0A9D4FU27</accession>
<evidence type="ECO:0000313" key="2">
    <source>
        <dbReference type="Proteomes" id="UP000828390"/>
    </source>
</evidence>
<organism evidence="1 2">
    <name type="scientific">Dreissena polymorpha</name>
    <name type="common">Zebra mussel</name>
    <name type="synonym">Mytilus polymorpha</name>
    <dbReference type="NCBI Taxonomy" id="45954"/>
    <lineage>
        <taxon>Eukaryota</taxon>
        <taxon>Metazoa</taxon>
        <taxon>Spiralia</taxon>
        <taxon>Lophotrochozoa</taxon>
        <taxon>Mollusca</taxon>
        <taxon>Bivalvia</taxon>
        <taxon>Autobranchia</taxon>
        <taxon>Heteroconchia</taxon>
        <taxon>Euheterodonta</taxon>
        <taxon>Imparidentia</taxon>
        <taxon>Neoheterodontei</taxon>
        <taxon>Myida</taxon>
        <taxon>Dreissenoidea</taxon>
        <taxon>Dreissenidae</taxon>
        <taxon>Dreissena</taxon>
    </lineage>
</organism>
<name>A0A9D4FU27_DREPO</name>
<keyword evidence="2" id="KW-1185">Reference proteome</keyword>
<protein>
    <submittedName>
        <fullName evidence="1">Uncharacterized protein</fullName>
    </submittedName>
</protein>
<dbReference type="EMBL" id="JAIWYP010000007">
    <property type="protein sequence ID" value="KAH3802590.1"/>
    <property type="molecule type" value="Genomic_DNA"/>
</dbReference>
<sequence>MPALLKNVILRRCECSSEWLCSLLITLSTSDHPVECELSDVELQPCEEARGDEYHIHVSDLRSELVSRDLSYVGIIVRNGSLELMEILRDTSIGKLDLSSADCASLASEILHTLNKLTTLYLNGTYTGRCNLRLPASLQCISLLVVEYTYEWLCSSLITLSTLDHPVECELRDVVLQPWEKAHRGDSQIHVSDL</sequence>
<evidence type="ECO:0000313" key="1">
    <source>
        <dbReference type="EMBL" id="KAH3802590.1"/>
    </source>
</evidence>
<gene>
    <name evidence="1" type="ORF">DPMN_156268</name>
</gene>
<dbReference type="Proteomes" id="UP000828390">
    <property type="component" value="Unassembled WGS sequence"/>
</dbReference>
<comment type="caution">
    <text evidence="1">The sequence shown here is derived from an EMBL/GenBank/DDBJ whole genome shotgun (WGS) entry which is preliminary data.</text>
</comment>